<keyword evidence="3" id="KW-1185">Reference proteome</keyword>
<dbReference type="RefSeq" id="WP_057879502.1">
    <property type="nucleotide sequence ID" value="NZ_JQCF01000001.1"/>
</dbReference>
<dbReference type="Proteomes" id="UP000051006">
    <property type="component" value="Unassembled WGS sequence"/>
</dbReference>
<gene>
    <name evidence="2" type="ORF">IV57_GL000081</name>
</gene>
<dbReference type="EMBL" id="JQCF01000001">
    <property type="protein sequence ID" value="KRO00761.1"/>
    <property type="molecule type" value="Genomic_DNA"/>
</dbReference>
<dbReference type="STRING" id="993692.IV57_GL000081"/>
<protein>
    <submittedName>
        <fullName evidence="2">Uncharacterized protein</fullName>
    </submittedName>
</protein>
<name>A0A0R2LG29_9LACO</name>
<sequence>MDVLHELEDRSTHSKNTEWTKKDFDEVAKKFVKDGNLNWDGQDYLIDSMKQLVQQYYRDKLNDELVETRLRIKKLLSEENNIEERYLK</sequence>
<reference evidence="2 3" key="1">
    <citation type="journal article" date="2015" name="Genome Announc.">
        <title>Expanding the biotechnology potential of lactobacilli through comparative genomics of 213 strains and associated genera.</title>
        <authorList>
            <person name="Sun Z."/>
            <person name="Harris H.M."/>
            <person name="McCann A."/>
            <person name="Guo C."/>
            <person name="Argimon S."/>
            <person name="Zhang W."/>
            <person name="Yang X."/>
            <person name="Jeffery I.B."/>
            <person name="Cooney J.C."/>
            <person name="Kagawa T.F."/>
            <person name="Liu W."/>
            <person name="Song Y."/>
            <person name="Salvetti E."/>
            <person name="Wrobel A."/>
            <person name="Rasinkangas P."/>
            <person name="Parkhill J."/>
            <person name="Rea M.C."/>
            <person name="O'Sullivan O."/>
            <person name="Ritari J."/>
            <person name="Douillard F.P."/>
            <person name="Paul Ross R."/>
            <person name="Yang R."/>
            <person name="Briner A.E."/>
            <person name="Felis G.E."/>
            <person name="de Vos W.M."/>
            <person name="Barrangou R."/>
            <person name="Klaenhammer T.R."/>
            <person name="Caufield P.W."/>
            <person name="Cui Y."/>
            <person name="Zhang H."/>
            <person name="O'Toole P.W."/>
        </authorList>
    </citation>
    <scope>NUCLEOTIDE SEQUENCE [LARGE SCALE GENOMIC DNA]</scope>
    <source>
        <strain evidence="2 3">DSM 24716</strain>
    </source>
</reference>
<organism evidence="2 3">
    <name type="scientific">Companilactobacillus kimchiensis</name>
    <dbReference type="NCBI Taxonomy" id="993692"/>
    <lineage>
        <taxon>Bacteria</taxon>
        <taxon>Bacillati</taxon>
        <taxon>Bacillota</taxon>
        <taxon>Bacilli</taxon>
        <taxon>Lactobacillales</taxon>
        <taxon>Lactobacillaceae</taxon>
        <taxon>Companilactobacillus</taxon>
    </lineage>
</organism>
<evidence type="ECO:0000256" key="1">
    <source>
        <dbReference type="SAM" id="Coils"/>
    </source>
</evidence>
<evidence type="ECO:0000313" key="2">
    <source>
        <dbReference type="EMBL" id="KRO00761.1"/>
    </source>
</evidence>
<dbReference type="AlphaFoldDB" id="A0A0R2LG29"/>
<keyword evidence="1" id="KW-0175">Coiled coil</keyword>
<accession>A0A0R2LG29</accession>
<dbReference type="OrthoDB" id="2055733at2"/>
<proteinExistence type="predicted"/>
<dbReference type="PATRIC" id="fig|993692.3.peg.81"/>
<feature type="coiled-coil region" evidence="1">
    <location>
        <begin position="58"/>
        <end position="85"/>
    </location>
</feature>
<evidence type="ECO:0000313" key="3">
    <source>
        <dbReference type="Proteomes" id="UP000051006"/>
    </source>
</evidence>
<comment type="caution">
    <text evidence="2">The sequence shown here is derived from an EMBL/GenBank/DDBJ whole genome shotgun (WGS) entry which is preliminary data.</text>
</comment>